<sequence>MTRRPVVTTHRQAKAFCISGCTLHYLPRSVPPQSLSLNRRIDELQHEYLFVCSRMLLDD</sequence>
<comment type="caution">
    <text evidence="1">The sequence shown here is derived from an EMBL/GenBank/DDBJ whole genome shotgun (WGS) entry which is preliminary data.</text>
</comment>
<evidence type="ECO:0000313" key="1">
    <source>
        <dbReference type="EMBL" id="RUL74046.1"/>
    </source>
</evidence>
<dbReference type="AlphaFoldDB" id="A0A3S0RJP2"/>
<dbReference type="Proteomes" id="UP000274358">
    <property type="component" value="Unassembled WGS sequence"/>
</dbReference>
<reference evidence="1 2" key="1">
    <citation type="submission" date="2018-12" db="EMBL/GenBank/DDBJ databases">
        <title>Dyella dinghuensis sp. nov. DHOA06 and Dyella choica sp. nov. 4M-K27, isolated from forest soil.</title>
        <authorList>
            <person name="Qiu L.-H."/>
            <person name="Gao Z.-H."/>
        </authorList>
    </citation>
    <scope>NUCLEOTIDE SEQUENCE [LARGE SCALE GENOMIC DNA]</scope>
    <source>
        <strain evidence="1 2">4M-K27</strain>
    </source>
</reference>
<organism evidence="1 2">
    <name type="scientific">Dyella choica</name>
    <dbReference type="NCBI Taxonomy" id="1927959"/>
    <lineage>
        <taxon>Bacteria</taxon>
        <taxon>Pseudomonadati</taxon>
        <taxon>Pseudomonadota</taxon>
        <taxon>Gammaproteobacteria</taxon>
        <taxon>Lysobacterales</taxon>
        <taxon>Rhodanobacteraceae</taxon>
        <taxon>Dyella</taxon>
    </lineage>
</organism>
<keyword evidence="2" id="KW-1185">Reference proteome</keyword>
<evidence type="ECO:0000313" key="2">
    <source>
        <dbReference type="Proteomes" id="UP000274358"/>
    </source>
</evidence>
<proteinExistence type="predicted"/>
<dbReference type="EMBL" id="RYYV01000010">
    <property type="protein sequence ID" value="RUL74046.1"/>
    <property type="molecule type" value="Genomic_DNA"/>
</dbReference>
<dbReference type="OrthoDB" id="6174090at2"/>
<gene>
    <name evidence="1" type="ORF">EKH80_14530</name>
</gene>
<protein>
    <submittedName>
        <fullName evidence="1">Uncharacterized protein</fullName>
    </submittedName>
</protein>
<dbReference type="RefSeq" id="WP_126685492.1">
    <property type="nucleotide sequence ID" value="NZ_RYYV01000010.1"/>
</dbReference>
<accession>A0A3S0RJP2</accession>
<name>A0A3S0RJP2_9GAMM</name>